<dbReference type="PANTHER" id="PTHR37819:SF1">
    <property type="entry name" value="PROTEIN PSIE"/>
    <property type="match status" value="1"/>
</dbReference>
<evidence type="ECO:0000256" key="4">
    <source>
        <dbReference type="ARBA" id="ARBA00022475"/>
    </source>
</evidence>
<organism evidence="9 10">
    <name type="scientific">Lacticaseibacillus paracasei NRIC 0644</name>
    <dbReference type="NCBI Taxonomy" id="1435038"/>
    <lineage>
        <taxon>Bacteria</taxon>
        <taxon>Bacillati</taxon>
        <taxon>Bacillota</taxon>
        <taxon>Bacilli</taxon>
        <taxon>Lactobacillales</taxon>
        <taxon>Lactobacillaceae</taxon>
        <taxon>Lacticaseibacillus</taxon>
    </lineage>
</organism>
<reference evidence="10" key="1">
    <citation type="submission" date="2014-05" db="EMBL/GenBank/DDBJ databases">
        <title>Whole genome sequencing of Lactobacillus casei NRIC0644.</title>
        <authorList>
            <person name="Atarashi H."/>
            <person name="Yoshida Y."/>
            <person name="Fujimura S."/>
            <person name="Tanaka N."/>
            <person name="Shiwa Y."/>
            <person name="Yoshikawa H."/>
            <person name="Okada S."/>
            <person name="Nakagawa J."/>
        </authorList>
    </citation>
    <scope>NUCLEOTIDE SEQUENCE [LARGE SCALE GENOMIC DNA]</scope>
    <source>
        <strain evidence="10">NRIC0644</strain>
    </source>
</reference>
<comment type="similarity">
    <text evidence="2">Belongs to the PsiE family.</text>
</comment>
<sequence length="145" mass="16544">MKFDHYKKLVNSTLDILLGFLAIVVVIFMLRYILDIGSLILQPLSTALFGKVIQEVTSFFMLFEFVIMLVRYIEEGHHIPIRYLILISMTAILRQLLVLHDRGTETLLLTLAILVLAGVLTVFSFVSGDFKQSQDGKNVDIDQHF</sequence>
<keyword evidence="5 8" id="KW-0812">Transmembrane</keyword>
<evidence type="ECO:0000256" key="1">
    <source>
        <dbReference type="ARBA" id="ARBA00004429"/>
    </source>
</evidence>
<evidence type="ECO:0000256" key="2">
    <source>
        <dbReference type="ARBA" id="ARBA00005632"/>
    </source>
</evidence>
<dbReference type="InterPro" id="IPR009315">
    <property type="entry name" value="P_starv_induced_PsiE"/>
</dbReference>
<feature type="transmembrane region" description="Helical" evidence="8">
    <location>
        <begin position="12"/>
        <end position="33"/>
    </location>
</feature>
<evidence type="ECO:0000313" key="10">
    <source>
        <dbReference type="Proteomes" id="UP000032552"/>
    </source>
</evidence>
<evidence type="ECO:0000256" key="8">
    <source>
        <dbReference type="SAM" id="Phobius"/>
    </source>
</evidence>
<dbReference type="GeneID" id="57091084"/>
<accession>A0A0C9QFE0</accession>
<comment type="caution">
    <text evidence="9">The sequence shown here is derived from an EMBL/GenBank/DDBJ whole genome shotgun (WGS) entry which is preliminary data.</text>
</comment>
<comment type="subcellular location">
    <subcellularLocation>
        <location evidence="1">Cell inner membrane</location>
        <topology evidence="1">Multi-pass membrane protein</topology>
    </subcellularLocation>
</comment>
<dbReference type="RefSeq" id="WP_003567569.1">
    <property type="nucleotide sequence ID" value="NZ_BAYM01000106.1"/>
</dbReference>
<evidence type="ECO:0000313" key="9">
    <source>
        <dbReference type="EMBL" id="GAN37278.1"/>
    </source>
</evidence>
<protein>
    <recommendedName>
        <fullName evidence="3">Protein PsiE</fullName>
    </recommendedName>
</protein>
<evidence type="ECO:0000256" key="5">
    <source>
        <dbReference type="ARBA" id="ARBA00022692"/>
    </source>
</evidence>
<evidence type="ECO:0000256" key="6">
    <source>
        <dbReference type="ARBA" id="ARBA00022989"/>
    </source>
</evidence>
<name>A0A0C9QFE0_LACPA</name>
<keyword evidence="4" id="KW-1003">Cell membrane</keyword>
<feature type="transmembrane region" description="Helical" evidence="8">
    <location>
        <begin position="53"/>
        <end position="73"/>
    </location>
</feature>
<dbReference type="Pfam" id="PF06146">
    <property type="entry name" value="PsiE"/>
    <property type="match status" value="1"/>
</dbReference>
<dbReference type="Proteomes" id="UP000032552">
    <property type="component" value="Unassembled WGS sequence"/>
</dbReference>
<keyword evidence="6 8" id="KW-1133">Transmembrane helix</keyword>
<proteinExistence type="inferred from homology"/>
<dbReference type="AlphaFoldDB" id="A0A0C9QFE0"/>
<dbReference type="PANTHER" id="PTHR37819">
    <property type="entry name" value="PROTEIN PSIE"/>
    <property type="match status" value="1"/>
</dbReference>
<keyword evidence="7 8" id="KW-0472">Membrane</keyword>
<dbReference type="NCBIfam" id="NF002763">
    <property type="entry name" value="PRK02833.1-1"/>
    <property type="match status" value="1"/>
</dbReference>
<evidence type="ECO:0000256" key="7">
    <source>
        <dbReference type="ARBA" id="ARBA00023136"/>
    </source>
</evidence>
<dbReference type="GO" id="GO:0005886">
    <property type="term" value="C:plasma membrane"/>
    <property type="evidence" value="ECO:0007669"/>
    <property type="project" value="UniProtKB-SubCell"/>
</dbReference>
<dbReference type="InterPro" id="IPR020948">
    <property type="entry name" value="P_starv_induced_PsiE-like"/>
</dbReference>
<dbReference type="GO" id="GO:0016036">
    <property type="term" value="P:cellular response to phosphate starvation"/>
    <property type="evidence" value="ECO:0007669"/>
    <property type="project" value="InterPro"/>
</dbReference>
<feature type="transmembrane region" description="Helical" evidence="8">
    <location>
        <begin position="80"/>
        <end position="100"/>
    </location>
</feature>
<feature type="transmembrane region" description="Helical" evidence="8">
    <location>
        <begin position="106"/>
        <end position="126"/>
    </location>
</feature>
<gene>
    <name evidence="9" type="ORF">LC0644_1867</name>
</gene>
<evidence type="ECO:0000256" key="3">
    <source>
        <dbReference type="ARBA" id="ARBA00021903"/>
    </source>
</evidence>
<dbReference type="EMBL" id="BAYM01000106">
    <property type="protein sequence ID" value="GAN37278.1"/>
    <property type="molecule type" value="Genomic_DNA"/>
</dbReference>